<dbReference type="SUPFAM" id="SSF103196">
    <property type="entry name" value="Roadblock/LC7 domain"/>
    <property type="match status" value="1"/>
</dbReference>
<keyword evidence="3" id="KW-1185">Reference proteome</keyword>
<comment type="caution">
    <text evidence="2">The sequence shown here is derived from an EMBL/GenBank/DDBJ whole genome shotgun (WGS) entry which is preliminary data.</text>
</comment>
<dbReference type="InterPro" id="IPR004942">
    <property type="entry name" value="Roadblock/LAMTOR2_dom"/>
</dbReference>
<dbReference type="PANTHER" id="PTHR36222:SF1">
    <property type="entry name" value="SERINE PROTEASE INHIBITOR RV3364C"/>
    <property type="match status" value="1"/>
</dbReference>
<evidence type="ECO:0000313" key="2">
    <source>
        <dbReference type="EMBL" id="MBO8190277.1"/>
    </source>
</evidence>
<organism evidence="2 3">
    <name type="scientific">Streptomyces oryzae</name>
    <dbReference type="NCBI Taxonomy" id="1434886"/>
    <lineage>
        <taxon>Bacteria</taxon>
        <taxon>Bacillati</taxon>
        <taxon>Actinomycetota</taxon>
        <taxon>Actinomycetes</taxon>
        <taxon>Kitasatosporales</taxon>
        <taxon>Streptomycetaceae</taxon>
        <taxon>Streptomyces</taxon>
    </lineage>
</organism>
<proteinExistence type="predicted"/>
<dbReference type="Pfam" id="PF03259">
    <property type="entry name" value="Robl_LC7"/>
    <property type="match status" value="1"/>
</dbReference>
<name>A0ABS3X4H7_9ACTN</name>
<dbReference type="PANTHER" id="PTHR36222">
    <property type="entry name" value="SERINE PROTEASE INHIBITOR RV3364C"/>
    <property type="match status" value="1"/>
</dbReference>
<sequence>MTQHQPDLSWALRDLADSIPEIRFAVVASSDGKAITAFGADPDDADRFAAIVAGLQSLAQPVAEQFPKHRGQLRLAGIEVDGGHLFVVRAGNETYLGVLAKTGIDQGLLGHQMRDCARRMGDLLGTVPRQEQPG</sequence>
<dbReference type="EMBL" id="JADKMA010000002">
    <property type="protein sequence ID" value="MBO8190277.1"/>
    <property type="molecule type" value="Genomic_DNA"/>
</dbReference>
<reference evidence="2 3" key="1">
    <citation type="submission" date="2020-11" db="EMBL/GenBank/DDBJ databases">
        <title>Streptomyces spirodelae sp. nov., isolated from duckweed.</title>
        <authorList>
            <person name="Saimee Y."/>
            <person name="Duangmal K."/>
        </authorList>
    </citation>
    <scope>NUCLEOTIDE SEQUENCE [LARGE SCALE GENOMIC DNA]</scope>
    <source>
        <strain evidence="2 3">S16-07</strain>
    </source>
</reference>
<accession>A0ABS3X4H7</accession>
<evidence type="ECO:0000313" key="3">
    <source>
        <dbReference type="Proteomes" id="UP001519064"/>
    </source>
</evidence>
<dbReference type="Gene3D" id="3.30.450.30">
    <property type="entry name" value="Dynein light chain 2a, cytoplasmic"/>
    <property type="match status" value="1"/>
</dbReference>
<dbReference type="Proteomes" id="UP001519064">
    <property type="component" value="Unassembled WGS sequence"/>
</dbReference>
<protein>
    <submittedName>
        <fullName evidence="2">Roadblock/LC7 domain-containing protein</fullName>
    </submittedName>
</protein>
<dbReference type="SMART" id="SM00960">
    <property type="entry name" value="Robl_LC7"/>
    <property type="match status" value="1"/>
</dbReference>
<evidence type="ECO:0000259" key="1">
    <source>
        <dbReference type="SMART" id="SM00960"/>
    </source>
</evidence>
<feature type="domain" description="Roadblock/LAMTOR2" evidence="1">
    <location>
        <begin position="9"/>
        <end position="100"/>
    </location>
</feature>
<dbReference type="InterPro" id="IPR053141">
    <property type="entry name" value="Mycobact_SerProt_Inhib_Rv3364c"/>
</dbReference>
<dbReference type="RefSeq" id="WP_209237166.1">
    <property type="nucleotide sequence ID" value="NZ_JADKMA010000002.1"/>
</dbReference>
<gene>
    <name evidence="2" type="ORF">ITI46_00865</name>
</gene>